<dbReference type="Proteomes" id="UP001498398">
    <property type="component" value="Unassembled WGS sequence"/>
</dbReference>
<comment type="caution">
    <text evidence="2">The sequence shown here is derived from an EMBL/GenBank/DDBJ whole genome shotgun (WGS) entry which is preliminary data.</text>
</comment>
<feature type="region of interest" description="Disordered" evidence="1">
    <location>
        <begin position="1"/>
        <end position="40"/>
    </location>
</feature>
<name>A0ABR1IQJ3_9AGAR</name>
<feature type="compositionally biased region" description="Low complexity" evidence="1">
    <location>
        <begin position="17"/>
        <end position="29"/>
    </location>
</feature>
<keyword evidence="3" id="KW-1185">Reference proteome</keyword>
<dbReference type="EMBL" id="JBANRG010000102">
    <property type="protein sequence ID" value="KAK7435790.1"/>
    <property type="molecule type" value="Genomic_DNA"/>
</dbReference>
<evidence type="ECO:0000313" key="2">
    <source>
        <dbReference type="EMBL" id="KAK7435790.1"/>
    </source>
</evidence>
<evidence type="ECO:0000313" key="3">
    <source>
        <dbReference type="Proteomes" id="UP001498398"/>
    </source>
</evidence>
<organism evidence="2 3">
    <name type="scientific">Marasmiellus scandens</name>
    <dbReference type="NCBI Taxonomy" id="2682957"/>
    <lineage>
        <taxon>Eukaryota</taxon>
        <taxon>Fungi</taxon>
        <taxon>Dikarya</taxon>
        <taxon>Basidiomycota</taxon>
        <taxon>Agaricomycotina</taxon>
        <taxon>Agaricomycetes</taxon>
        <taxon>Agaricomycetidae</taxon>
        <taxon>Agaricales</taxon>
        <taxon>Marasmiineae</taxon>
        <taxon>Omphalotaceae</taxon>
        <taxon>Marasmiellus</taxon>
    </lineage>
</organism>
<feature type="compositionally biased region" description="Basic and acidic residues" evidence="1">
    <location>
        <begin position="31"/>
        <end position="40"/>
    </location>
</feature>
<reference evidence="2 3" key="1">
    <citation type="submission" date="2024-01" db="EMBL/GenBank/DDBJ databases">
        <title>A draft genome for the cacao thread blight pathogen Marasmiellus scandens.</title>
        <authorList>
            <person name="Baruah I.K."/>
            <person name="Leung J."/>
            <person name="Bukari Y."/>
            <person name="Amoako-Attah I."/>
            <person name="Meinhardt L.W."/>
            <person name="Bailey B.A."/>
            <person name="Cohen S.P."/>
        </authorList>
    </citation>
    <scope>NUCLEOTIDE SEQUENCE [LARGE SCALE GENOMIC DNA]</scope>
    <source>
        <strain evidence="2 3">GH-19</strain>
    </source>
</reference>
<gene>
    <name evidence="2" type="ORF">VKT23_019488</name>
</gene>
<proteinExistence type="predicted"/>
<protein>
    <submittedName>
        <fullName evidence="2">Uncharacterized protein</fullName>
    </submittedName>
</protein>
<evidence type="ECO:0000256" key="1">
    <source>
        <dbReference type="SAM" id="MobiDB-lite"/>
    </source>
</evidence>
<sequence>MRSTLTCFVSPPLQRHSSSSSGSTLVGSSEHVAKAKPDQTSKDAAVVPKVSLPGKVFELVNLQSIGRLVLRKSNDIAVWIRLAHIRSRSRFSGSIWSDLIRFLRRNLYNASVRQQALQILLNAIETQPQRCLTAQKSSLVSRVVVLPEWEVEAFVSEVVACIPDDLLNYPNPEPVHEEIRTIYEDSSRRNQVKTRFASVLERIAEAILAMNAVAALRFYNLANLLQHPTMDEHRVLHLEEPHLLKLAATGKPMWNSFKAFFSQCSVPDAERAWRKMALVITHPSTSTAFLKYEKALCQYRLDVGPTLFFLEFCERCCPNTISSFCGAGLHSFLQVLLGNFIPEFGLPYVDVNDSSWQYRKSTLIETISQLIDRIEQDGYGDVELEQDYIVSTVFIALLAMSHIHNSQDETIKLRYTTYIRRMLATVRDRNVETWAAYVSHRTVSYTDVLIDSQSDPNILMMCFRIVERIYDSEIGATPYDASLECYSEILEKLCQEQALYEPYSLEYHLQQLLLVFSYT</sequence>
<accession>A0ABR1IQJ3</accession>